<dbReference type="STRING" id="456442.Mboo_0715"/>
<organism evidence="2 3">
    <name type="scientific">Methanoregula boonei (strain DSM 21154 / JCM 14090 / 6A8)</name>
    <dbReference type="NCBI Taxonomy" id="456442"/>
    <lineage>
        <taxon>Archaea</taxon>
        <taxon>Methanobacteriati</taxon>
        <taxon>Methanobacteriota</taxon>
        <taxon>Stenosarchaea group</taxon>
        <taxon>Methanomicrobia</taxon>
        <taxon>Methanomicrobiales</taxon>
        <taxon>Methanoregulaceae</taxon>
        <taxon>Methanoregula</taxon>
    </lineage>
</organism>
<dbReference type="Proteomes" id="UP000002408">
    <property type="component" value="Chromosome"/>
</dbReference>
<dbReference type="EMBL" id="CP000780">
    <property type="protein sequence ID" value="ABS55233.1"/>
    <property type="molecule type" value="Genomic_DNA"/>
</dbReference>
<dbReference type="RefSeq" id="WP_012106256.1">
    <property type="nucleotide sequence ID" value="NC_009712.1"/>
</dbReference>
<evidence type="ECO:0000313" key="3">
    <source>
        <dbReference type="Proteomes" id="UP000002408"/>
    </source>
</evidence>
<dbReference type="PANTHER" id="PTHR40072:SF1">
    <property type="entry name" value="MOLYBDOPTERIN-GUANINE DINUCLEOTIDE BIOSYNTHESIS ADAPTER PROTEIN"/>
    <property type="match status" value="1"/>
</dbReference>
<dbReference type="HOGENOM" id="CLU_068199_3_1_2"/>
<dbReference type="eggNOG" id="arCOG00533">
    <property type="taxonomic scope" value="Archaea"/>
</dbReference>
<dbReference type="PANTHER" id="PTHR40072">
    <property type="entry name" value="MOLYBDOPTERIN-GUANINE DINUCLEOTIDE BIOSYNTHESIS ADAPTER PROTEIN-RELATED"/>
    <property type="match status" value="1"/>
</dbReference>
<keyword evidence="3" id="KW-1185">Reference proteome</keyword>
<feature type="domain" description="Molybdopterin-guanine dinucleotide biosynthesis protein B (MobB)" evidence="1">
    <location>
        <begin position="3"/>
        <end position="115"/>
    </location>
</feature>
<dbReference type="InterPro" id="IPR052539">
    <property type="entry name" value="MGD_biosynthesis_adapter"/>
</dbReference>
<dbReference type="KEGG" id="mbn:Mboo_0715"/>
<dbReference type="InterPro" id="IPR004435">
    <property type="entry name" value="MobB_dom"/>
</dbReference>
<dbReference type="AlphaFoldDB" id="A7I672"/>
<proteinExistence type="predicted"/>
<reference evidence="3" key="1">
    <citation type="journal article" date="2015" name="Microbiology">
        <title>Genome of Methanoregula boonei 6A8 reveals adaptations to oligotrophic peatland environments.</title>
        <authorList>
            <person name="Braeuer S."/>
            <person name="Cadillo-Quiroz H."/>
            <person name="Kyrpides N."/>
            <person name="Woyke T."/>
            <person name="Goodwin L."/>
            <person name="Detter C."/>
            <person name="Podell S."/>
            <person name="Yavitt J.B."/>
            <person name="Zinder S.H."/>
        </authorList>
    </citation>
    <scope>NUCLEOTIDE SEQUENCE [LARGE SCALE GENOMIC DNA]</scope>
    <source>
        <strain evidence="3">DSM 21154 / JCM 14090 / 6A8</strain>
    </source>
</reference>
<dbReference type="OrthoDB" id="45235at2157"/>
<gene>
    <name evidence="2" type="ordered locus">Mboo_0715</name>
</gene>
<evidence type="ECO:0000313" key="2">
    <source>
        <dbReference type="EMBL" id="ABS55233.1"/>
    </source>
</evidence>
<dbReference type="GO" id="GO:0005525">
    <property type="term" value="F:GTP binding"/>
    <property type="evidence" value="ECO:0007669"/>
    <property type="project" value="InterPro"/>
</dbReference>
<dbReference type="GO" id="GO:0006777">
    <property type="term" value="P:Mo-molybdopterin cofactor biosynthetic process"/>
    <property type="evidence" value="ECO:0007669"/>
    <property type="project" value="InterPro"/>
</dbReference>
<dbReference type="InterPro" id="IPR027417">
    <property type="entry name" value="P-loop_NTPase"/>
</dbReference>
<name>A7I672_METB6</name>
<sequence length="136" mass="15218">MKIIPVTGRSNSGKTTFICKLIPELKIYGTVGVIKHLGDHEYRLEEGKDTTLFFENGADLTTGIDAGKSVVTFRSNSLDMMLYLYKQQDIDFAVIEGFKKYPFPKIVIGDLQDDTGILRNPTVDQVIASLSSFEDY</sequence>
<evidence type="ECO:0000259" key="1">
    <source>
        <dbReference type="Pfam" id="PF03205"/>
    </source>
</evidence>
<dbReference type="GeneID" id="5411617"/>
<protein>
    <submittedName>
        <fullName evidence="2">Molybdopterin-guanine dinucleotide biosynthesis protein B</fullName>
    </submittedName>
</protein>
<dbReference type="Gene3D" id="3.40.50.300">
    <property type="entry name" value="P-loop containing nucleotide triphosphate hydrolases"/>
    <property type="match status" value="1"/>
</dbReference>
<dbReference type="NCBIfam" id="TIGR00176">
    <property type="entry name" value="mobB"/>
    <property type="match status" value="1"/>
</dbReference>
<dbReference type="Pfam" id="PF03205">
    <property type="entry name" value="MobB"/>
    <property type="match status" value="1"/>
</dbReference>
<accession>A7I672</accession>
<dbReference type="SUPFAM" id="SSF52540">
    <property type="entry name" value="P-loop containing nucleoside triphosphate hydrolases"/>
    <property type="match status" value="1"/>
</dbReference>